<evidence type="ECO:0000256" key="3">
    <source>
        <dbReference type="ARBA" id="ARBA00022691"/>
    </source>
</evidence>
<dbReference type="Pfam" id="PF00891">
    <property type="entry name" value="Methyltransf_2"/>
    <property type="match status" value="1"/>
</dbReference>
<feature type="domain" description="O-methyltransferase C-terminal" evidence="5">
    <location>
        <begin position="191"/>
        <end position="383"/>
    </location>
</feature>
<dbReference type="GO" id="GO:0008171">
    <property type="term" value="F:O-methyltransferase activity"/>
    <property type="evidence" value="ECO:0007669"/>
    <property type="project" value="InterPro"/>
</dbReference>
<dbReference type="Proteomes" id="UP000016935">
    <property type="component" value="Unassembled WGS sequence"/>
</dbReference>
<protein>
    <recommendedName>
        <fullName evidence="9">O-methyltransferase</fullName>
    </recommendedName>
</protein>
<keyword evidence="3" id="KW-0949">S-adenosyl-L-methionine</keyword>
<evidence type="ECO:0000256" key="1">
    <source>
        <dbReference type="ARBA" id="ARBA00022603"/>
    </source>
</evidence>
<dbReference type="HOGENOM" id="CLU_005533_5_2_1"/>
<evidence type="ECO:0000259" key="5">
    <source>
        <dbReference type="Pfam" id="PF00891"/>
    </source>
</evidence>
<feature type="domain" description="O-methyltransferase dimerisation" evidence="6">
    <location>
        <begin position="66"/>
        <end position="142"/>
    </location>
</feature>
<dbReference type="Pfam" id="PF08100">
    <property type="entry name" value="Dimerisation"/>
    <property type="match status" value="1"/>
</dbReference>
<dbReference type="Gene3D" id="1.10.10.10">
    <property type="entry name" value="Winged helix-like DNA-binding domain superfamily/Winged helix DNA-binding domain"/>
    <property type="match status" value="1"/>
</dbReference>
<dbReference type="SUPFAM" id="SSF53335">
    <property type="entry name" value="S-adenosyl-L-methionine-dependent methyltransferases"/>
    <property type="match status" value="1"/>
</dbReference>
<dbReference type="eggNOG" id="KOG3178">
    <property type="taxonomic scope" value="Eukaryota"/>
</dbReference>
<dbReference type="PROSITE" id="PS51683">
    <property type="entry name" value="SAM_OMT_II"/>
    <property type="match status" value="1"/>
</dbReference>
<evidence type="ECO:0000256" key="4">
    <source>
        <dbReference type="PIRSR" id="PIRSR005739-1"/>
    </source>
</evidence>
<dbReference type="Gene3D" id="3.40.50.150">
    <property type="entry name" value="Vaccinia Virus protein VP39"/>
    <property type="match status" value="1"/>
</dbReference>
<keyword evidence="1" id="KW-0489">Methyltransferase</keyword>
<evidence type="ECO:0000259" key="6">
    <source>
        <dbReference type="Pfam" id="PF08100"/>
    </source>
</evidence>
<dbReference type="PANTHER" id="PTHR43712">
    <property type="entry name" value="PUTATIVE (AFU_ORTHOLOGUE AFUA_4G14580)-RELATED"/>
    <property type="match status" value="1"/>
</dbReference>
<dbReference type="GO" id="GO:0032259">
    <property type="term" value="P:methylation"/>
    <property type="evidence" value="ECO:0007669"/>
    <property type="project" value="UniProtKB-KW"/>
</dbReference>
<feature type="active site" description="Proton acceptor" evidence="4">
    <location>
        <position position="314"/>
    </location>
</feature>
<proteinExistence type="predicted"/>
<evidence type="ECO:0000313" key="7">
    <source>
        <dbReference type="EMBL" id="EOA85722.1"/>
    </source>
</evidence>
<dbReference type="InterPro" id="IPR029063">
    <property type="entry name" value="SAM-dependent_MTases_sf"/>
</dbReference>
<dbReference type="RefSeq" id="XP_008026667.1">
    <property type="nucleotide sequence ID" value="XM_008028476.1"/>
</dbReference>
<name>R0KBX5_EXST2</name>
<dbReference type="InterPro" id="IPR036388">
    <property type="entry name" value="WH-like_DNA-bd_sf"/>
</dbReference>
<dbReference type="SUPFAM" id="SSF46785">
    <property type="entry name" value="Winged helix' DNA-binding domain"/>
    <property type="match status" value="1"/>
</dbReference>
<reference evidence="7 8" key="2">
    <citation type="journal article" date="2013" name="PLoS Genet.">
        <title>Comparative genome structure, secondary metabolite, and effector coding capacity across Cochliobolus pathogens.</title>
        <authorList>
            <person name="Condon B.J."/>
            <person name="Leng Y."/>
            <person name="Wu D."/>
            <person name="Bushley K.E."/>
            <person name="Ohm R.A."/>
            <person name="Otillar R."/>
            <person name="Martin J."/>
            <person name="Schackwitz W."/>
            <person name="Grimwood J."/>
            <person name="MohdZainudin N."/>
            <person name="Xue C."/>
            <person name="Wang R."/>
            <person name="Manning V.A."/>
            <person name="Dhillon B."/>
            <person name="Tu Z.J."/>
            <person name="Steffenson B.J."/>
            <person name="Salamov A."/>
            <person name="Sun H."/>
            <person name="Lowry S."/>
            <person name="LaButti K."/>
            <person name="Han J."/>
            <person name="Copeland A."/>
            <person name="Lindquist E."/>
            <person name="Barry K."/>
            <person name="Schmutz J."/>
            <person name="Baker S.E."/>
            <person name="Ciuffetti L.M."/>
            <person name="Grigoriev I.V."/>
            <person name="Zhong S."/>
            <person name="Turgeon B.G."/>
        </authorList>
    </citation>
    <scope>NUCLEOTIDE SEQUENCE [LARGE SCALE GENOMIC DNA]</scope>
    <source>
        <strain evidence="8">28A</strain>
    </source>
</reference>
<gene>
    <name evidence="7" type="ORF">SETTUDRAFT_169630</name>
</gene>
<dbReference type="OrthoDB" id="2410195at2759"/>
<reference evidence="7 8" key="1">
    <citation type="journal article" date="2012" name="PLoS Pathog.">
        <title>Diverse lifestyles and strategies of plant pathogenesis encoded in the genomes of eighteen Dothideomycetes fungi.</title>
        <authorList>
            <person name="Ohm R.A."/>
            <person name="Feau N."/>
            <person name="Henrissat B."/>
            <person name="Schoch C.L."/>
            <person name="Horwitz B.A."/>
            <person name="Barry K.W."/>
            <person name="Condon B.J."/>
            <person name="Copeland A.C."/>
            <person name="Dhillon B."/>
            <person name="Glaser F."/>
            <person name="Hesse C.N."/>
            <person name="Kosti I."/>
            <person name="LaButti K."/>
            <person name="Lindquist E.A."/>
            <person name="Lucas S."/>
            <person name="Salamov A.A."/>
            <person name="Bradshaw R.E."/>
            <person name="Ciuffetti L."/>
            <person name="Hamelin R.C."/>
            <person name="Kema G.H.J."/>
            <person name="Lawrence C."/>
            <person name="Scott J.A."/>
            <person name="Spatafora J.W."/>
            <person name="Turgeon B.G."/>
            <person name="de Wit P.J.G.M."/>
            <person name="Zhong S."/>
            <person name="Goodwin S.B."/>
            <person name="Grigoriev I.V."/>
        </authorList>
    </citation>
    <scope>NUCLEOTIDE SEQUENCE [LARGE SCALE GENOMIC DNA]</scope>
    <source>
        <strain evidence="8">28A</strain>
    </source>
</reference>
<dbReference type="GO" id="GO:0046983">
    <property type="term" value="F:protein dimerization activity"/>
    <property type="evidence" value="ECO:0007669"/>
    <property type="project" value="InterPro"/>
</dbReference>
<dbReference type="InterPro" id="IPR012967">
    <property type="entry name" value="COMT_dimerisation"/>
</dbReference>
<keyword evidence="2" id="KW-0808">Transferase</keyword>
<dbReference type="PANTHER" id="PTHR43712:SF1">
    <property type="entry name" value="HYPOTHETICAL O-METHYLTRANSFERASE (EUROFUNG)-RELATED"/>
    <property type="match status" value="1"/>
</dbReference>
<keyword evidence="8" id="KW-1185">Reference proteome</keyword>
<dbReference type="InterPro" id="IPR036390">
    <property type="entry name" value="WH_DNA-bd_sf"/>
</dbReference>
<accession>R0KBX5</accession>
<dbReference type="EMBL" id="KB908648">
    <property type="protein sequence ID" value="EOA85722.1"/>
    <property type="molecule type" value="Genomic_DNA"/>
</dbReference>
<evidence type="ECO:0000313" key="8">
    <source>
        <dbReference type="Proteomes" id="UP000016935"/>
    </source>
</evidence>
<dbReference type="PIRSF" id="PIRSF005739">
    <property type="entry name" value="O-mtase"/>
    <property type="match status" value="1"/>
</dbReference>
<dbReference type="InterPro" id="IPR001077">
    <property type="entry name" value="COMT_C"/>
</dbReference>
<evidence type="ECO:0008006" key="9">
    <source>
        <dbReference type="Google" id="ProtNLM"/>
    </source>
</evidence>
<organism evidence="7 8">
    <name type="scientific">Exserohilum turcicum (strain 28A)</name>
    <name type="common">Northern leaf blight fungus</name>
    <name type="synonym">Setosphaeria turcica</name>
    <dbReference type="NCBI Taxonomy" id="671987"/>
    <lineage>
        <taxon>Eukaryota</taxon>
        <taxon>Fungi</taxon>
        <taxon>Dikarya</taxon>
        <taxon>Ascomycota</taxon>
        <taxon>Pezizomycotina</taxon>
        <taxon>Dothideomycetes</taxon>
        <taxon>Pleosporomycetidae</taxon>
        <taxon>Pleosporales</taxon>
        <taxon>Pleosporineae</taxon>
        <taxon>Pleosporaceae</taxon>
        <taxon>Exserohilum</taxon>
    </lineage>
</organism>
<evidence type="ECO:0000256" key="2">
    <source>
        <dbReference type="ARBA" id="ARBA00022679"/>
    </source>
</evidence>
<sequence length="406" mass="44059">MTAPPSTLLSLVRTITHLGDAFDAANGFAHQETRCQLVDAAEKLAIAARYPDENVFFAVTRTTQNACIRIACALNIFAVVPWSNSAAESPPASISVADIASAVGADGVVVARIMRALASCHIFTETGQDAYAHNHLSRAFLVPESLSMFSEIYDMAGKAAFALPDFLAKTQYKNPDDYNHSAFHLGAHTDLGFWEYLQADESKFQAFNNGMRSQATVKEFDSSYPFEAELNAVPLAQDEVVLVDVGGGRGHALERIKQRFPGLKGKLVLQDQAPVIKDAVAGGLSPAIEAQAASFFEPNPVKNARAYFFRRVLHDWSDAVCQSILQNTAVSMGPDSRVLIAEYEVPATGAPAKLTMQDVNMMGIGGCERTEDMWAKLLDSAGLKLEKMWRTPGSNFVVVEGRLHEA</sequence>
<dbReference type="GeneID" id="19400970"/>
<dbReference type="InterPro" id="IPR016461">
    <property type="entry name" value="COMT-like"/>
</dbReference>
<dbReference type="AlphaFoldDB" id="R0KBX5"/>